<dbReference type="Pfam" id="PF03963">
    <property type="entry name" value="FlgD"/>
    <property type="match status" value="1"/>
</dbReference>
<keyword evidence="10" id="KW-1185">Reference proteome</keyword>
<feature type="domain" description="FlgD Tudor-like" evidence="8">
    <location>
        <begin position="110"/>
        <end position="235"/>
    </location>
</feature>
<dbReference type="Gene3D" id="2.30.30.910">
    <property type="match status" value="1"/>
</dbReference>
<feature type="compositionally biased region" description="Low complexity" evidence="6">
    <location>
        <begin position="21"/>
        <end position="49"/>
    </location>
</feature>
<dbReference type="Proteomes" id="UP000594034">
    <property type="component" value="Chromosome"/>
</dbReference>
<evidence type="ECO:0000259" key="7">
    <source>
        <dbReference type="Pfam" id="PF13860"/>
    </source>
</evidence>
<evidence type="ECO:0000256" key="2">
    <source>
        <dbReference type="ARBA" id="ARBA00016013"/>
    </source>
</evidence>
<dbReference type="KEGG" id="asim:FE240_15025"/>
<evidence type="ECO:0000313" key="10">
    <source>
        <dbReference type="Proteomes" id="UP000594034"/>
    </source>
</evidence>
<organism evidence="9 10">
    <name type="scientific">Aeromonas simiae</name>
    <dbReference type="NCBI Taxonomy" id="218936"/>
    <lineage>
        <taxon>Bacteria</taxon>
        <taxon>Pseudomonadati</taxon>
        <taxon>Pseudomonadota</taxon>
        <taxon>Gammaproteobacteria</taxon>
        <taxon>Aeromonadales</taxon>
        <taxon>Aeromonadaceae</taxon>
        <taxon>Aeromonas</taxon>
    </lineage>
</organism>
<dbReference type="AlphaFoldDB" id="A0A5J6X1F8"/>
<evidence type="ECO:0000256" key="3">
    <source>
        <dbReference type="ARBA" id="ARBA00022795"/>
    </source>
</evidence>
<evidence type="ECO:0000256" key="4">
    <source>
        <dbReference type="ARBA" id="ARBA00024746"/>
    </source>
</evidence>
<reference evidence="9 10" key="1">
    <citation type="submission" date="2019-05" db="EMBL/GenBank/DDBJ databases">
        <title>OXA-830, a novel chromosomally encoded expanded-spectrum class D beta-lactamase in Aeromonas simiae.</title>
        <authorList>
            <person name="Zhou W."/>
            <person name="Chen Q."/>
        </authorList>
    </citation>
    <scope>NUCLEOTIDE SEQUENCE [LARGE SCALE GENOMIC DNA]</scope>
    <source>
        <strain evidence="9 10">A6</strain>
    </source>
</reference>
<accession>A0A5J6X1F8</accession>
<comment type="function">
    <text evidence="4 5">Required for flagellar hook formation. May act as a scaffolding protein.</text>
</comment>
<dbReference type="Pfam" id="PF13860">
    <property type="entry name" value="FlgD_ig"/>
    <property type="match status" value="1"/>
</dbReference>
<protein>
    <recommendedName>
        <fullName evidence="2 5">Basal-body rod modification protein FlgD</fullName>
    </recommendedName>
</protein>
<keyword evidence="9" id="KW-0969">Cilium</keyword>
<keyword evidence="3 5" id="KW-1005">Bacterial flagellum biogenesis</keyword>
<evidence type="ECO:0000256" key="6">
    <source>
        <dbReference type="SAM" id="MobiDB-lite"/>
    </source>
</evidence>
<sequence>MSLAPLSTLDTARSNSQRTDSAIAANATDNASTNRAATATATSGSTNNNGGVALRDEFLQMMVAQIQNQDPTNPLDATQYVTQLAQFSMVEGVENLKVLQLRSLAMMDTQQVLQSTTLVGKEVMVPVETITLDEDKALRGQIELPGDATDLTLTVYDEFGQAVQTKEWGETAAGIIDYELDELPPGKYTFEVKASSDSLAVQPKNYTASTVERVSLPGDGSIMLHVTGLSEDVSLYSAVEFGQAN</sequence>
<dbReference type="RefSeq" id="WP_193002063.1">
    <property type="nucleotide sequence ID" value="NZ_CP040449.1"/>
</dbReference>
<evidence type="ECO:0000256" key="1">
    <source>
        <dbReference type="ARBA" id="ARBA00010577"/>
    </source>
</evidence>
<dbReference type="InterPro" id="IPR025963">
    <property type="entry name" value="FLgD_Tudor"/>
</dbReference>
<dbReference type="Pfam" id="PF13861">
    <property type="entry name" value="FLgD_tudor"/>
    <property type="match status" value="1"/>
</dbReference>
<evidence type="ECO:0000313" key="9">
    <source>
        <dbReference type="EMBL" id="QFI55883.1"/>
    </source>
</evidence>
<feature type="region of interest" description="Disordered" evidence="6">
    <location>
        <begin position="1"/>
        <end position="51"/>
    </location>
</feature>
<name>A0A5J6X1F8_9GAMM</name>
<dbReference type="EMBL" id="CP040449">
    <property type="protein sequence ID" value="QFI55883.1"/>
    <property type="molecule type" value="Genomic_DNA"/>
</dbReference>
<feature type="compositionally biased region" description="Polar residues" evidence="6">
    <location>
        <begin position="8"/>
        <end position="20"/>
    </location>
</feature>
<evidence type="ECO:0000259" key="8">
    <source>
        <dbReference type="Pfam" id="PF13861"/>
    </source>
</evidence>
<keyword evidence="9" id="KW-0282">Flagellum</keyword>
<dbReference type="GO" id="GO:0044781">
    <property type="term" value="P:bacterial-type flagellum organization"/>
    <property type="evidence" value="ECO:0007669"/>
    <property type="project" value="UniProtKB-UniRule"/>
</dbReference>
<dbReference type="InterPro" id="IPR005648">
    <property type="entry name" value="FlgD"/>
</dbReference>
<dbReference type="Gene3D" id="2.60.40.4070">
    <property type="match status" value="1"/>
</dbReference>
<dbReference type="InterPro" id="IPR025965">
    <property type="entry name" value="FlgD/Vpr_Ig-like"/>
</dbReference>
<gene>
    <name evidence="9" type="ORF">FE240_15025</name>
</gene>
<keyword evidence="9" id="KW-0966">Cell projection</keyword>
<comment type="similarity">
    <text evidence="1 5">Belongs to the FlgD family.</text>
</comment>
<evidence type="ECO:0000256" key="5">
    <source>
        <dbReference type="RuleBase" id="RU362076"/>
    </source>
</evidence>
<feature type="domain" description="FlgD/Vpr Ig-like" evidence="7">
    <location>
        <begin position="129"/>
        <end position="197"/>
    </location>
</feature>
<proteinExistence type="inferred from homology"/>